<protein>
    <recommendedName>
        <fullName evidence="7">Glutaredoxin</fullName>
    </recommendedName>
</protein>
<keyword evidence="4 7" id="KW-0249">Electron transport</keyword>
<evidence type="ECO:0000256" key="3">
    <source>
        <dbReference type="ARBA" id="ARBA00022448"/>
    </source>
</evidence>
<dbReference type="Proteomes" id="UP000634004">
    <property type="component" value="Unassembled WGS sequence"/>
</dbReference>
<evidence type="ECO:0000256" key="2">
    <source>
        <dbReference type="ARBA" id="ARBA00007787"/>
    </source>
</evidence>
<dbReference type="PROSITE" id="PS00195">
    <property type="entry name" value="GLUTAREDOXIN_1"/>
    <property type="match status" value="1"/>
</dbReference>
<organism evidence="9 10">
    <name type="scientific">Algimonas arctica</name>
    <dbReference type="NCBI Taxonomy" id="1479486"/>
    <lineage>
        <taxon>Bacteria</taxon>
        <taxon>Pseudomonadati</taxon>
        <taxon>Pseudomonadota</taxon>
        <taxon>Alphaproteobacteria</taxon>
        <taxon>Maricaulales</taxon>
        <taxon>Robiginitomaculaceae</taxon>
        <taxon>Algimonas</taxon>
    </lineage>
</organism>
<evidence type="ECO:0000256" key="5">
    <source>
        <dbReference type="ARBA" id="ARBA00023157"/>
    </source>
</evidence>
<sequence>MAAKVEMYSKVFCPFCIRAQALLERKGVKVIVIPAANDKAKRAEMNQRSNGRNTFPQVFINGKHVGGSDELAALERAGKLDALLAG</sequence>
<comment type="similarity">
    <text evidence="2 7">Belongs to the glutaredoxin family.</text>
</comment>
<dbReference type="NCBIfam" id="TIGR02181">
    <property type="entry name" value="GRX_bact"/>
    <property type="match status" value="1"/>
</dbReference>
<feature type="domain" description="Glutaredoxin" evidence="8">
    <location>
        <begin position="5"/>
        <end position="65"/>
    </location>
</feature>
<accession>A0A8J3CSS8</accession>
<evidence type="ECO:0000256" key="6">
    <source>
        <dbReference type="ARBA" id="ARBA00023284"/>
    </source>
</evidence>
<keyword evidence="6 7" id="KW-0676">Redox-active center</keyword>
<dbReference type="GO" id="GO:0045454">
    <property type="term" value="P:cell redox homeostasis"/>
    <property type="evidence" value="ECO:0007669"/>
    <property type="project" value="InterPro"/>
</dbReference>
<keyword evidence="7" id="KW-0963">Cytoplasm</keyword>
<dbReference type="SUPFAM" id="SSF52833">
    <property type="entry name" value="Thioredoxin-like"/>
    <property type="match status" value="1"/>
</dbReference>
<proteinExistence type="inferred from homology"/>
<reference evidence="9" key="1">
    <citation type="journal article" date="2014" name="Int. J. Syst. Evol. Microbiol.">
        <title>Complete genome sequence of Corynebacterium casei LMG S-19264T (=DSM 44701T), isolated from a smear-ripened cheese.</title>
        <authorList>
            <consortium name="US DOE Joint Genome Institute (JGI-PGF)"/>
            <person name="Walter F."/>
            <person name="Albersmeier A."/>
            <person name="Kalinowski J."/>
            <person name="Ruckert C."/>
        </authorList>
    </citation>
    <scope>NUCLEOTIDE SEQUENCE</scope>
    <source>
        <strain evidence="9">KCTC 32513</strain>
    </source>
</reference>
<dbReference type="GO" id="GO:0005737">
    <property type="term" value="C:cytoplasm"/>
    <property type="evidence" value="ECO:0007669"/>
    <property type="project" value="TreeGrafter"/>
</dbReference>
<evidence type="ECO:0000256" key="4">
    <source>
        <dbReference type="ARBA" id="ARBA00022982"/>
    </source>
</evidence>
<comment type="function">
    <text evidence="1 7">Has a glutathione-disulfide oxidoreductase activity in the presence of NADPH and glutathione reductase. Reduces low molecular weight disulfides and proteins.</text>
</comment>
<dbReference type="PRINTS" id="PR00160">
    <property type="entry name" value="GLUTAREDOXIN"/>
</dbReference>
<dbReference type="PANTHER" id="PTHR45694">
    <property type="entry name" value="GLUTAREDOXIN 2"/>
    <property type="match status" value="1"/>
</dbReference>
<keyword evidence="10" id="KW-1185">Reference proteome</keyword>
<dbReference type="CDD" id="cd03418">
    <property type="entry name" value="GRX_GRXb_1_3_like"/>
    <property type="match status" value="1"/>
</dbReference>
<dbReference type="InterPro" id="IPR011900">
    <property type="entry name" value="GRX_bact"/>
</dbReference>
<gene>
    <name evidence="9" type="ORF">GCM10009069_24310</name>
</gene>
<dbReference type="PANTHER" id="PTHR45694:SF18">
    <property type="entry name" value="GLUTAREDOXIN-1-RELATED"/>
    <property type="match status" value="1"/>
</dbReference>
<dbReference type="EMBL" id="BMZH01000011">
    <property type="protein sequence ID" value="GHB00588.1"/>
    <property type="molecule type" value="Genomic_DNA"/>
</dbReference>
<dbReference type="Pfam" id="PF00462">
    <property type="entry name" value="Glutaredoxin"/>
    <property type="match status" value="1"/>
</dbReference>
<keyword evidence="3 7" id="KW-0813">Transport</keyword>
<dbReference type="Gene3D" id="3.40.30.10">
    <property type="entry name" value="Glutaredoxin"/>
    <property type="match status" value="1"/>
</dbReference>
<dbReference type="GO" id="GO:0015038">
    <property type="term" value="F:glutathione disulfide oxidoreductase activity"/>
    <property type="evidence" value="ECO:0007669"/>
    <property type="project" value="UniProtKB-UniRule"/>
</dbReference>
<dbReference type="GO" id="GO:0034599">
    <property type="term" value="P:cellular response to oxidative stress"/>
    <property type="evidence" value="ECO:0007669"/>
    <property type="project" value="TreeGrafter"/>
</dbReference>
<dbReference type="InterPro" id="IPR002109">
    <property type="entry name" value="Glutaredoxin"/>
</dbReference>
<dbReference type="AlphaFoldDB" id="A0A8J3CSS8"/>
<dbReference type="PROSITE" id="PS51354">
    <property type="entry name" value="GLUTAREDOXIN_2"/>
    <property type="match status" value="1"/>
</dbReference>
<reference evidence="9" key="2">
    <citation type="submission" date="2020-09" db="EMBL/GenBank/DDBJ databases">
        <authorList>
            <person name="Sun Q."/>
            <person name="Kim S."/>
        </authorList>
    </citation>
    <scope>NUCLEOTIDE SEQUENCE</scope>
    <source>
        <strain evidence="9">KCTC 32513</strain>
    </source>
</reference>
<evidence type="ECO:0000313" key="10">
    <source>
        <dbReference type="Proteomes" id="UP000634004"/>
    </source>
</evidence>
<dbReference type="InterPro" id="IPR036249">
    <property type="entry name" value="Thioredoxin-like_sf"/>
</dbReference>
<evidence type="ECO:0000256" key="7">
    <source>
        <dbReference type="RuleBase" id="RU364065"/>
    </source>
</evidence>
<evidence type="ECO:0000256" key="1">
    <source>
        <dbReference type="ARBA" id="ARBA00002549"/>
    </source>
</evidence>
<evidence type="ECO:0000313" key="9">
    <source>
        <dbReference type="EMBL" id="GHB00588.1"/>
    </source>
</evidence>
<name>A0A8J3CSS8_9PROT</name>
<dbReference type="RefSeq" id="WP_233354136.1">
    <property type="nucleotide sequence ID" value="NZ_BMZH01000011.1"/>
</dbReference>
<evidence type="ECO:0000259" key="8">
    <source>
        <dbReference type="Pfam" id="PF00462"/>
    </source>
</evidence>
<comment type="caution">
    <text evidence="9">The sequence shown here is derived from an EMBL/GenBank/DDBJ whole genome shotgun (WGS) entry which is preliminary data.</text>
</comment>
<dbReference type="InterPro" id="IPR014025">
    <property type="entry name" value="Glutaredoxin_subgr"/>
</dbReference>
<keyword evidence="5" id="KW-1015">Disulfide bond</keyword>
<dbReference type="InterPro" id="IPR011767">
    <property type="entry name" value="GLR_AS"/>
</dbReference>